<dbReference type="Pfam" id="PF03928">
    <property type="entry name" value="HbpS-like"/>
    <property type="match status" value="1"/>
</dbReference>
<protein>
    <submittedName>
        <fullName evidence="8">Inner membrane transport protein ydhP</fullName>
    </submittedName>
</protein>
<comment type="caution">
    <text evidence="8">The sequence shown here is derived from an EMBL/GenBank/DDBJ whole genome shotgun (WGS) entry which is preliminary data.</text>
</comment>
<keyword evidence="2" id="KW-1003">Cell membrane</keyword>
<evidence type="ECO:0000313" key="8">
    <source>
        <dbReference type="EMBL" id="KGQ13976.1"/>
    </source>
</evidence>
<feature type="transmembrane region" description="Helical" evidence="6">
    <location>
        <begin position="311"/>
        <end position="330"/>
    </location>
</feature>
<keyword evidence="4 6" id="KW-1133">Transmembrane helix</keyword>
<dbReference type="InterPro" id="IPR011701">
    <property type="entry name" value="MFS"/>
</dbReference>
<dbReference type="PANTHER" id="PTHR43124">
    <property type="entry name" value="PURINE EFFLUX PUMP PBUE"/>
    <property type="match status" value="1"/>
</dbReference>
<sequence length="509" mass="52804">MSSPNEQALEQGAETVSLSRSGLLKALFALGMGGFAIGTGEFVIMGLLPDAANGLHVSIPSAGHLISIYALGVVVGAPLLAVLGARMARRDFLIALMAMFAVGNLLSAFAPGYYSMMLARFLAGFPHGTFFGVAALLAASLVERSKRAQAVSMVLLGLTIANLLGVPAVAAIGQLFGWRSAFAIVGGLAVLTLILVRAWVPWRAGDKDASPLRELTALTRKQVLLTLAIGAIGSGGMFSVFSYVKPTMLELAHQSVGMIPVILSMFGLGMIVGNIVGGRLADRGLEKTVRLLLIWAILVLSAYVYTSHYPWLGAVTVMLVGTMVSLSSVLQIRLMDVAGDAQTMAAAMNHSAFNIANALGAWLGGHIEVFIVTVSLVLAEALIARVKTAVEIHSFPPVSVVVLDSGGHLTAFARMDGTFLATIDIAMRKARTAVLFQANSEDVGVNLHPNGPAYSLENSNGGLVGIDGGIPLRNAEGAVIGAIGVSGATKEQDGQIAAFAVEAVFGSGD</sequence>
<reference evidence="8 9" key="1">
    <citation type="submission" date="2012-10" db="EMBL/GenBank/DDBJ databases">
        <title>Genome sequencing and analysis of entomopathogenic fungi Beauveria bassiana D1-5.</title>
        <authorList>
            <person name="Li Q."/>
            <person name="Wang L."/>
            <person name="Zhang Z."/>
            <person name="Wang Q."/>
            <person name="Ren J."/>
            <person name="Wang M."/>
            <person name="Xu W."/>
            <person name="Wang J."/>
            <person name="Lu Y."/>
            <person name="Du Q."/>
            <person name="Sun Z."/>
        </authorList>
    </citation>
    <scope>NUCLEOTIDE SEQUENCE [LARGE SCALE GENOMIC DNA]</scope>
    <source>
        <strain evidence="8 9">D1-5</strain>
    </source>
</reference>
<keyword evidence="5 6" id="KW-0472">Membrane</keyword>
<gene>
    <name evidence="8" type="ORF">BBAD15_g81</name>
</gene>
<dbReference type="GO" id="GO:0005886">
    <property type="term" value="C:plasma membrane"/>
    <property type="evidence" value="ECO:0007669"/>
    <property type="project" value="UniProtKB-SubCell"/>
</dbReference>
<feature type="transmembrane region" description="Helical" evidence="6">
    <location>
        <begin position="92"/>
        <end position="114"/>
    </location>
</feature>
<dbReference type="PROSITE" id="PS50850">
    <property type="entry name" value="MFS"/>
    <property type="match status" value="1"/>
</dbReference>
<dbReference type="PANTHER" id="PTHR43124:SF3">
    <property type="entry name" value="CHLORAMPHENICOL EFFLUX PUMP RV0191"/>
    <property type="match status" value="1"/>
</dbReference>
<dbReference type="InterPro" id="IPR036259">
    <property type="entry name" value="MFS_trans_sf"/>
</dbReference>
<feature type="transmembrane region" description="Helical" evidence="6">
    <location>
        <begin position="27"/>
        <end position="48"/>
    </location>
</feature>
<feature type="transmembrane region" description="Helical" evidence="6">
    <location>
        <begin position="68"/>
        <end position="85"/>
    </location>
</feature>
<organism evidence="8 9">
    <name type="scientific">Beauveria bassiana D1-5</name>
    <dbReference type="NCBI Taxonomy" id="1245745"/>
    <lineage>
        <taxon>Eukaryota</taxon>
        <taxon>Fungi</taxon>
        <taxon>Dikarya</taxon>
        <taxon>Ascomycota</taxon>
        <taxon>Pezizomycotina</taxon>
        <taxon>Sordariomycetes</taxon>
        <taxon>Hypocreomycetidae</taxon>
        <taxon>Hypocreales</taxon>
        <taxon>Cordycipitaceae</taxon>
        <taxon>Beauveria</taxon>
    </lineage>
</organism>
<dbReference type="CDD" id="cd17324">
    <property type="entry name" value="MFS_NepI_like"/>
    <property type="match status" value="1"/>
</dbReference>
<feature type="transmembrane region" description="Helical" evidence="6">
    <location>
        <begin position="256"/>
        <end position="276"/>
    </location>
</feature>
<dbReference type="InterPro" id="IPR038084">
    <property type="entry name" value="PduO/GlcC-like_sf"/>
</dbReference>
<comment type="subcellular location">
    <subcellularLocation>
        <location evidence="1">Cell membrane</location>
        <topology evidence="1">Multi-pass membrane protein</topology>
    </subcellularLocation>
</comment>
<dbReference type="Pfam" id="PF07690">
    <property type="entry name" value="MFS_1"/>
    <property type="match status" value="1"/>
</dbReference>
<feature type="transmembrane region" description="Helical" evidence="6">
    <location>
        <begin position="154"/>
        <end position="176"/>
    </location>
</feature>
<dbReference type="STRING" id="1245745.A0A0A2W1D1"/>
<dbReference type="Gene3D" id="1.20.1250.20">
    <property type="entry name" value="MFS general substrate transporter like domains"/>
    <property type="match status" value="1"/>
</dbReference>
<evidence type="ECO:0000256" key="5">
    <source>
        <dbReference type="ARBA" id="ARBA00023136"/>
    </source>
</evidence>
<feature type="transmembrane region" description="Helical" evidence="6">
    <location>
        <begin position="223"/>
        <end position="244"/>
    </location>
</feature>
<dbReference type="SUPFAM" id="SSF103473">
    <property type="entry name" value="MFS general substrate transporter"/>
    <property type="match status" value="1"/>
</dbReference>
<dbReference type="Proteomes" id="UP000030106">
    <property type="component" value="Unassembled WGS sequence"/>
</dbReference>
<dbReference type="AlphaFoldDB" id="A0A0A2W1D1"/>
<dbReference type="HOGENOM" id="CLU_001265_61_5_1"/>
<dbReference type="GO" id="GO:0022857">
    <property type="term" value="F:transmembrane transporter activity"/>
    <property type="evidence" value="ECO:0007669"/>
    <property type="project" value="InterPro"/>
</dbReference>
<dbReference type="Gene3D" id="3.30.450.150">
    <property type="entry name" value="Haem-degrading domain"/>
    <property type="match status" value="1"/>
</dbReference>
<name>A0A0A2W1D1_BEABA</name>
<feature type="transmembrane region" description="Helical" evidence="6">
    <location>
        <begin position="182"/>
        <end position="202"/>
    </location>
</feature>
<proteinExistence type="predicted"/>
<evidence type="ECO:0000256" key="6">
    <source>
        <dbReference type="SAM" id="Phobius"/>
    </source>
</evidence>
<keyword evidence="3 6" id="KW-0812">Transmembrane</keyword>
<evidence type="ECO:0000256" key="1">
    <source>
        <dbReference type="ARBA" id="ARBA00004651"/>
    </source>
</evidence>
<dbReference type="SUPFAM" id="SSF143744">
    <property type="entry name" value="GlcG-like"/>
    <property type="match status" value="1"/>
</dbReference>
<accession>A0A0A2W1D1</accession>
<evidence type="ECO:0000256" key="3">
    <source>
        <dbReference type="ARBA" id="ARBA00022692"/>
    </source>
</evidence>
<feature type="domain" description="Major facilitator superfamily (MFS) profile" evidence="7">
    <location>
        <begin position="26"/>
        <end position="392"/>
    </location>
</feature>
<feature type="transmembrane region" description="Helical" evidence="6">
    <location>
        <begin position="120"/>
        <end position="142"/>
    </location>
</feature>
<evidence type="ECO:0000256" key="2">
    <source>
        <dbReference type="ARBA" id="ARBA00022475"/>
    </source>
</evidence>
<dbReference type="EMBL" id="ANFO01000009">
    <property type="protein sequence ID" value="KGQ13976.1"/>
    <property type="molecule type" value="Genomic_DNA"/>
</dbReference>
<dbReference type="InterPro" id="IPR005624">
    <property type="entry name" value="PduO/GlcC-like"/>
</dbReference>
<dbReference type="InterPro" id="IPR050189">
    <property type="entry name" value="MFS_Efflux_Transporters"/>
</dbReference>
<evidence type="ECO:0000313" key="9">
    <source>
        <dbReference type="Proteomes" id="UP000030106"/>
    </source>
</evidence>
<feature type="transmembrane region" description="Helical" evidence="6">
    <location>
        <begin position="288"/>
        <end position="305"/>
    </location>
</feature>
<evidence type="ECO:0000259" key="7">
    <source>
        <dbReference type="PROSITE" id="PS50850"/>
    </source>
</evidence>
<evidence type="ECO:0000256" key="4">
    <source>
        <dbReference type="ARBA" id="ARBA00022989"/>
    </source>
</evidence>
<dbReference type="InterPro" id="IPR020846">
    <property type="entry name" value="MFS_dom"/>
</dbReference>